<reference evidence="4" key="1">
    <citation type="submission" date="2025-08" db="UniProtKB">
        <authorList>
            <consortium name="RefSeq"/>
        </authorList>
    </citation>
    <scope>IDENTIFICATION</scope>
</reference>
<dbReference type="GO" id="GO:0005737">
    <property type="term" value="C:cytoplasm"/>
    <property type="evidence" value="ECO:0007669"/>
    <property type="project" value="TreeGrafter"/>
</dbReference>
<feature type="region of interest" description="Disordered" evidence="2">
    <location>
        <begin position="976"/>
        <end position="1013"/>
    </location>
</feature>
<feature type="compositionally biased region" description="Basic and acidic residues" evidence="2">
    <location>
        <begin position="69"/>
        <end position="80"/>
    </location>
</feature>
<feature type="coiled-coil region" evidence="1">
    <location>
        <begin position="104"/>
        <end position="131"/>
    </location>
</feature>
<feature type="compositionally biased region" description="Basic and acidic residues" evidence="2">
    <location>
        <begin position="722"/>
        <end position="760"/>
    </location>
</feature>
<feature type="compositionally biased region" description="Low complexity" evidence="2">
    <location>
        <begin position="809"/>
        <end position="825"/>
    </location>
</feature>
<evidence type="ECO:0000256" key="1">
    <source>
        <dbReference type="SAM" id="Coils"/>
    </source>
</evidence>
<feature type="region of interest" description="Disordered" evidence="2">
    <location>
        <begin position="1396"/>
        <end position="1421"/>
    </location>
</feature>
<dbReference type="GO" id="GO:0032982">
    <property type="term" value="C:myosin filament"/>
    <property type="evidence" value="ECO:0007669"/>
    <property type="project" value="TreeGrafter"/>
</dbReference>
<evidence type="ECO:0000313" key="4">
    <source>
        <dbReference type="RefSeq" id="XP_024943716.1"/>
    </source>
</evidence>
<feature type="region of interest" description="Disordered" evidence="2">
    <location>
        <begin position="69"/>
        <end position="94"/>
    </location>
</feature>
<feature type="compositionally biased region" description="Basic and acidic residues" evidence="2">
    <location>
        <begin position="7"/>
        <end position="25"/>
    </location>
</feature>
<evidence type="ECO:0000256" key="2">
    <source>
        <dbReference type="SAM" id="MobiDB-lite"/>
    </source>
</evidence>
<dbReference type="PANTHER" id="PTHR45615">
    <property type="entry name" value="MYOSIN HEAVY CHAIN, NON-MUSCLE"/>
    <property type="match status" value="1"/>
</dbReference>
<accession>A0AAJ7W450</accession>
<feature type="region of interest" description="Disordered" evidence="2">
    <location>
        <begin position="1"/>
        <end position="25"/>
    </location>
</feature>
<feature type="compositionally biased region" description="Basic and acidic residues" evidence="2">
    <location>
        <begin position="892"/>
        <end position="902"/>
    </location>
</feature>
<feature type="compositionally biased region" description="Polar residues" evidence="2">
    <location>
        <begin position="698"/>
        <end position="707"/>
    </location>
</feature>
<dbReference type="PANTHER" id="PTHR45615:SF40">
    <property type="entry name" value="MYOSIN HEAVY CHAIN, NON-MUSCLE"/>
    <property type="match status" value="1"/>
</dbReference>
<feature type="compositionally biased region" description="Basic and acidic residues" evidence="2">
    <location>
        <begin position="653"/>
        <end position="676"/>
    </location>
</feature>
<feature type="compositionally biased region" description="Basic and acidic residues" evidence="2">
    <location>
        <begin position="1218"/>
        <end position="1227"/>
    </location>
</feature>
<organism evidence="3 4">
    <name type="scientific">Cephus cinctus</name>
    <name type="common">Wheat stem sawfly</name>
    <dbReference type="NCBI Taxonomy" id="211228"/>
    <lineage>
        <taxon>Eukaryota</taxon>
        <taxon>Metazoa</taxon>
        <taxon>Ecdysozoa</taxon>
        <taxon>Arthropoda</taxon>
        <taxon>Hexapoda</taxon>
        <taxon>Insecta</taxon>
        <taxon>Pterygota</taxon>
        <taxon>Neoptera</taxon>
        <taxon>Endopterygota</taxon>
        <taxon>Hymenoptera</taxon>
        <taxon>Cephoidea</taxon>
        <taxon>Cephidae</taxon>
        <taxon>Cephus</taxon>
    </lineage>
</organism>
<feature type="region of interest" description="Disordered" evidence="2">
    <location>
        <begin position="692"/>
        <end position="776"/>
    </location>
</feature>
<dbReference type="GO" id="GO:0051015">
    <property type="term" value="F:actin filament binding"/>
    <property type="evidence" value="ECO:0007669"/>
    <property type="project" value="TreeGrafter"/>
</dbReference>
<keyword evidence="1" id="KW-0175">Coiled coil</keyword>
<feature type="region of interest" description="Disordered" evidence="2">
    <location>
        <begin position="1210"/>
        <end position="1246"/>
    </location>
</feature>
<dbReference type="GeneID" id="112494779"/>
<proteinExistence type="predicted"/>
<name>A0AAJ7W450_CEPCN</name>
<protein>
    <submittedName>
        <fullName evidence="4">FK506-binding protein 5-like</fullName>
    </submittedName>
</protein>
<evidence type="ECO:0000313" key="3">
    <source>
        <dbReference type="Proteomes" id="UP000694920"/>
    </source>
</evidence>
<feature type="region of interest" description="Disordered" evidence="2">
    <location>
        <begin position="597"/>
        <end position="632"/>
    </location>
</feature>
<gene>
    <name evidence="4" type="primary">LOC112494779</name>
</gene>
<sequence length="1421" mass="157573">MDEEEERSGNDEELAVHEPSEPVKSEAVEITKNTVEFASKNSASTKVSQHSKNAKVIEIKKFEVRDKVKEENEKKCETSSRSRSRCRNRSRDPRRCQKHFREMIGKHESRNDQLERRESDLRKRLEILECSVPAVTVWNIWRMSQGAPISSIQRVIEKQFKGPIEERKIFPSTPSQHYDCRVREVEAERKQAQRRAEEARALWAQKEVALADKKRKIEEARKAQEDRKKEVARLEAEAKEAREALEKAKGDEVGCTEGECGEIKCREIWLKKIGSATSIRSTDLECLSRLQELAETELDLKRQIEELERREYAYMKTLEEADVLWAKVKGDAESSIDSLHDQLEAKIIANQELAGRTCQLEDELERMRKQLSAAHSEIKKCKEAQGHEVASGREDDFAGTINRDITAGTDQIDKDVDTGDFIKSISKEVNVKPQQMDKDTPGANDLLHTSSKYVNAVPDQTDKSTISESDLIKVSNKKVTVRPNQADQLSGRDTSHVTSSDIAIQKDGDLSQQDGVTGLAAGRLRIRAPKDIASGRPNDYAKVADAGGTIDQEGIDNAQLLIEMYADDYGACAPDFICNDVVLSPIGMPIEEDVPCPPDIKCDEPPKTKETKFTEPIRPQPTPTAATSSKRPEVIPAISEPVEVKIEAGTSRVQEDGPAKDLTEESKPVKDEVKDEVNDEVTDEVLLNMEYLDVPVESTGSTDTSKAGLTDVPRGEVVLTRDGLKSSHDGTPRKKDVTSISKRDSDDTEIERDTVKRVDITEEGFSGETVAEPTARPVVDLPEVQEAVTSDGVIKNIKSQVESAAALLPIPETTTTPMTPVTTPEPEFPSDVVSETPFEEAVDTPVELEREDAGDGTTNVLDQDTDEVVPRDTIEIEKKAETGSAASLPETKFQKEVVKDAEPSTGEELITQDEGSGRPYNEIKEERLSQQADTIGEDKSSNAKLVVTTGSERALTPAEEIKSEIFESVEKSSTIEVEKKGEEAAAELERMEEAVPTEPEKSGPAKADDIEEKKIVEGGIDMEEDKEASEVAKIDKAPSLSREIEKVEASKVTVEVEPFEVKEEEPIVTADEAVPKIEVKEESEPTDLIDEIKERKPSLAKTKVVYGERKKIPTPTVSSPKGPCICKPRTCPLEASRSVKQSPDKPRHIYLTVQQRQPRISKICQFFGESTIRDRKDASPGSRVRKLRCRGSLRNQSTVTTSSVVTQTDSSCIRNRKARETERDKARVSSGLYPETPGSPTHNKGGNAIVTTTIFAPTCKFIPRGSSNGKDQVSCSSCGKSITQRTSVSVKMIPSVTNKISKSLCCECDARATEEESEMGSILVNEIEKMSKEPEDASYEKEVCCGCSINVQDKYESRAKRKRKPETKDYGCLVKIPRAKANAKIQKKDIDLEITRSRKSEKLRPNSSCGCNEKSADLDSL</sequence>
<feature type="compositionally biased region" description="Basic and acidic residues" evidence="2">
    <location>
        <begin position="868"/>
        <end position="881"/>
    </location>
</feature>
<feature type="region of interest" description="Disordered" evidence="2">
    <location>
        <begin position="647"/>
        <end position="679"/>
    </location>
</feature>
<dbReference type="GO" id="GO:0016460">
    <property type="term" value="C:myosin II complex"/>
    <property type="evidence" value="ECO:0007669"/>
    <property type="project" value="TreeGrafter"/>
</dbReference>
<dbReference type="Proteomes" id="UP000694920">
    <property type="component" value="Unplaced"/>
</dbReference>
<dbReference type="KEGG" id="ccin:112494779"/>
<feature type="region of interest" description="Disordered" evidence="2">
    <location>
        <begin position="809"/>
        <end position="949"/>
    </location>
</feature>
<dbReference type="GO" id="GO:0000146">
    <property type="term" value="F:microfilament motor activity"/>
    <property type="evidence" value="ECO:0007669"/>
    <property type="project" value="TreeGrafter"/>
</dbReference>
<feature type="compositionally biased region" description="Basic and acidic residues" evidence="2">
    <location>
        <begin position="600"/>
        <end position="615"/>
    </location>
</feature>
<keyword evidence="3" id="KW-1185">Reference proteome</keyword>
<dbReference type="RefSeq" id="XP_024943716.1">
    <property type="nucleotide sequence ID" value="XM_025087948.1"/>
</dbReference>
<feature type="coiled-coil region" evidence="1">
    <location>
        <begin position="175"/>
        <end position="251"/>
    </location>
</feature>